<dbReference type="Proteomes" id="UP000095283">
    <property type="component" value="Unplaced"/>
</dbReference>
<evidence type="ECO:0000256" key="2">
    <source>
        <dbReference type="ARBA" id="ARBA00030897"/>
    </source>
</evidence>
<dbReference type="InterPro" id="IPR038506">
    <property type="entry name" value="GLE1-like_sf"/>
</dbReference>
<dbReference type="GO" id="GO:0005643">
    <property type="term" value="C:nuclear pore"/>
    <property type="evidence" value="ECO:0007669"/>
    <property type="project" value="InterPro"/>
</dbReference>
<name>A0A1I7XSX1_HETBA</name>
<reference evidence="4" key="1">
    <citation type="submission" date="2016-11" db="UniProtKB">
        <authorList>
            <consortium name="WormBaseParasite"/>
        </authorList>
    </citation>
    <scope>IDENTIFICATION</scope>
</reference>
<dbReference type="InterPro" id="IPR012476">
    <property type="entry name" value="GLE1"/>
</dbReference>
<organism evidence="3 4">
    <name type="scientific">Heterorhabditis bacteriophora</name>
    <name type="common">Entomopathogenic nematode worm</name>
    <dbReference type="NCBI Taxonomy" id="37862"/>
    <lineage>
        <taxon>Eukaryota</taxon>
        <taxon>Metazoa</taxon>
        <taxon>Ecdysozoa</taxon>
        <taxon>Nematoda</taxon>
        <taxon>Chromadorea</taxon>
        <taxon>Rhabditida</taxon>
        <taxon>Rhabditina</taxon>
        <taxon>Rhabditomorpha</taxon>
        <taxon>Strongyloidea</taxon>
        <taxon>Heterorhabditidae</taxon>
        <taxon>Heterorhabditis</taxon>
    </lineage>
</organism>
<dbReference type="Gene3D" id="1.25.40.510">
    <property type="entry name" value="GLE1-like"/>
    <property type="match status" value="1"/>
</dbReference>
<keyword evidence="3" id="KW-1185">Reference proteome</keyword>
<evidence type="ECO:0000313" key="4">
    <source>
        <dbReference type="WBParaSite" id="Hba_20428"/>
    </source>
</evidence>
<evidence type="ECO:0000256" key="1">
    <source>
        <dbReference type="ARBA" id="ARBA00024680"/>
    </source>
</evidence>
<accession>A0A1I7XSX1</accession>
<sequence length="559" mass="62456">MIKRFEDKKRRHMEAFKPLQNKSLVISTTRDDMDYSKVAAAWLQEYEHPSSAAAISVEGKLLSGEIMYSSNPTSGFVCPSQSESNTSVLNATNDSVFKDSTLSAASNMNGKHFINPLISLQSFNLGNYGEARLPFGKDAITSTPLKMLGAVFFITEIILCALKSRLTTALPHSVDELRESSHVGDLRLRNISNNAFKKVFIEDDLARKEHVHSFLSDGTQQLDQSLKKTAQTETILSQIHFESETAVSKNPSPRTISFTSFYEKEIERNSDCEIAKKRFEKGLDRHMRSNIKRTITEKVTVYSKKMATKQEINKTAAFFTDLFSGVKLNGFNDQSVQLCDHDSICYAYQVAAEHYMGVVERDLHLVDVVGAILFRLCINNSEFESILLGKIMTTSCLLTLDINSCTAFATDLSSQSNSDARIRINREKSIIRLFITLHTIGSKETNGPSRFNAINLWRCVAFLLNTQPIVLSTVVILNQIIEVANSIMRILYPKQWSKILQLIKSYSLPSVESSLHTSHLHQTAGEANKVGIAEPPAIVVPEAAQSSIPRQEHSCNDDI</sequence>
<protein>
    <recommendedName>
        <fullName evidence="2">GLE1 RNA export mediator</fullName>
    </recommendedName>
</protein>
<dbReference type="GO" id="GO:0016973">
    <property type="term" value="P:poly(A)+ mRNA export from nucleus"/>
    <property type="evidence" value="ECO:0007669"/>
    <property type="project" value="InterPro"/>
</dbReference>
<dbReference type="AlphaFoldDB" id="A0A1I7XSX1"/>
<dbReference type="Pfam" id="PF07817">
    <property type="entry name" value="GLE1"/>
    <property type="match status" value="1"/>
</dbReference>
<comment type="function">
    <text evidence="1">Required for the export of mRNAs containing poly(A) tails from the nucleus into the cytoplasm. May be involved in the terminal step of the mRNA transport through the nuclear pore complex (NPC).</text>
</comment>
<proteinExistence type="predicted"/>
<evidence type="ECO:0000313" key="3">
    <source>
        <dbReference type="Proteomes" id="UP000095283"/>
    </source>
</evidence>
<dbReference type="WBParaSite" id="Hba_20428">
    <property type="protein sequence ID" value="Hba_20428"/>
    <property type="gene ID" value="Hba_20428"/>
</dbReference>